<feature type="signal peptide" evidence="1">
    <location>
        <begin position="1"/>
        <end position="18"/>
    </location>
</feature>
<dbReference type="Proteomes" id="UP000008068">
    <property type="component" value="Unassembled WGS sequence"/>
</dbReference>
<evidence type="ECO:0000256" key="1">
    <source>
        <dbReference type="SAM" id="SignalP"/>
    </source>
</evidence>
<reference evidence="4" key="1">
    <citation type="submission" date="2011-07" db="EMBL/GenBank/DDBJ databases">
        <authorList>
            <consortium name="Caenorhabditis brenneri Sequencing and Analysis Consortium"/>
            <person name="Wilson R.K."/>
        </authorList>
    </citation>
    <scope>NUCLEOTIDE SEQUENCE [LARGE SCALE GENOMIC DNA]</scope>
    <source>
        <strain evidence="4">PB2801</strain>
    </source>
</reference>
<sequence length="204" mass="22721">MSQSSLLLLLLIFGCGSAYMRKQARAPGFVVGRPYGEADQRFVESNPIVELNDKAKKYERVLNAVVASGNRPLVAALFEPSFKFYACEPWNKGDLEKEAAIEFVLTHGENYSFKILDWLEWEVTSRFNATVSVGSEARYTWRGSLSRYTHQLVFFEILNCPNRSEKSATDANVPAISASDALSSSSSGEPSRLSFVVPSPLFFI</sequence>
<organism evidence="4">
    <name type="scientific">Caenorhabditis brenneri</name>
    <name type="common">Nematode worm</name>
    <dbReference type="NCBI Taxonomy" id="135651"/>
    <lineage>
        <taxon>Eukaryota</taxon>
        <taxon>Metazoa</taxon>
        <taxon>Ecdysozoa</taxon>
        <taxon>Nematoda</taxon>
        <taxon>Chromadorea</taxon>
        <taxon>Rhabditida</taxon>
        <taxon>Rhabditina</taxon>
        <taxon>Rhabditomorpha</taxon>
        <taxon>Rhabditoidea</taxon>
        <taxon>Rhabditidae</taxon>
        <taxon>Peloderinae</taxon>
        <taxon>Caenorhabditis</taxon>
    </lineage>
</organism>
<dbReference type="InParanoid" id="G0MBI4"/>
<keyword evidence="4" id="KW-1185">Reference proteome</keyword>
<proteinExistence type="predicted"/>
<keyword evidence="1" id="KW-0732">Signal</keyword>
<accession>G0MBI4</accession>
<evidence type="ECO:0000259" key="2">
    <source>
        <dbReference type="Pfam" id="PF26530"/>
    </source>
</evidence>
<feature type="chain" id="PRO_5003403047" description="NTF2-like domain-containing protein" evidence="1">
    <location>
        <begin position="19"/>
        <end position="204"/>
    </location>
</feature>
<protein>
    <recommendedName>
        <fullName evidence="2">NTF2-like domain-containing protein</fullName>
    </recommendedName>
</protein>
<gene>
    <name evidence="3" type="ORF">CAEBREN_19049</name>
</gene>
<dbReference type="InterPro" id="IPR058721">
    <property type="entry name" value="NTF2_3"/>
</dbReference>
<dbReference type="HOGENOM" id="CLU_1344294_0_0_1"/>
<name>G0MBI4_CAEBE</name>
<dbReference type="Pfam" id="PF26530">
    <property type="entry name" value="NTF2_3"/>
    <property type="match status" value="1"/>
</dbReference>
<evidence type="ECO:0000313" key="4">
    <source>
        <dbReference type="Proteomes" id="UP000008068"/>
    </source>
</evidence>
<feature type="domain" description="NTF2-like" evidence="2">
    <location>
        <begin position="53"/>
        <end position="161"/>
    </location>
</feature>
<dbReference type="EMBL" id="GL379788">
    <property type="protein sequence ID" value="EGT40635.1"/>
    <property type="molecule type" value="Genomic_DNA"/>
</dbReference>
<evidence type="ECO:0000313" key="3">
    <source>
        <dbReference type="EMBL" id="EGT40635.1"/>
    </source>
</evidence>
<dbReference type="AlphaFoldDB" id="G0MBI4"/>